<dbReference type="RefSeq" id="WP_120623599.1">
    <property type="nucleotide sequence ID" value="NZ_RAWG01000007.1"/>
</dbReference>
<dbReference type="OrthoDB" id="1013043at2"/>
<sequence length="705" mass="78398">MPARPSRFSRLRLLPLVAGLGCATASTPTAPAASAARVSAAPSAQVSKEALAALKLELVAKHGESQKARIERGVEQVAALWRPEDGDLAAFAREQFLPGGPQLDATFGRLERLFEQLDGHMNELGRELQWFTDLDLGPLLPVESLLAAYDPSSNVTSDLFQAKPGFVVLLNFPLTTLAERAKAGPTWTRRQWAEAKLASRFNRRVPAEVEQQVSRAIADANLYIAEYNIWMHHLVDAKGQRLFPQGLRLISHWNLRDELKADYTDAKGLAKQRMIVQVMERIVTQTLPAAVINNPRVDWDPFTNAVTVAPPESVEPNAPERESGSSVKADVAPEPDTRYARLLATFQASRRADPYSPVAPTRIARSFELDRGLPEERVRALLTELLASPLVPRVAKLIESRLGRPLEPQDLWYPGFRPGAKVPEAQLDALTRKRYPTADAFARDIPRILQGLGFTKEKADTLASYIRVDASRGAGHAQQALRRGDFPRLRTRVEKGGMDYKGYNIAVHELGHNVEQVFSLYQVDHTLLSGVPNNAFTEALAFVFQARDLELLGLGQPDAASERERVLNDFWQSWEIAGVALVDMATWHWMYEHPDATPEQLREAVGQVSRDVWNQYYAPVLGRKDSPLLGIYSHMISYPLYLPDYPLGHLIAFQIEEHLKQHGPLGAEFERMATFGSVTPDEWMRHATGAPVSAESLLKATAKAL</sequence>
<evidence type="ECO:0008006" key="5">
    <source>
        <dbReference type="Google" id="ProtNLM"/>
    </source>
</evidence>
<gene>
    <name evidence="3" type="ORF">D7X12_02155</name>
</gene>
<reference evidence="4" key="1">
    <citation type="submission" date="2018-09" db="EMBL/GenBank/DDBJ databases">
        <authorList>
            <person name="Livingstone P.G."/>
            <person name="Whitworth D.E."/>
        </authorList>
    </citation>
    <scope>NUCLEOTIDE SEQUENCE [LARGE SCALE GENOMIC DNA]</scope>
    <source>
        <strain evidence="4">CA040B</strain>
    </source>
</reference>
<accession>A0A3A8P2U1</accession>
<feature type="chain" id="PRO_5017478886" description="M3 family oligoendopeptidase" evidence="2">
    <location>
        <begin position="26"/>
        <end position="705"/>
    </location>
</feature>
<dbReference type="Gene3D" id="1.10.1370.30">
    <property type="match status" value="1"/>
</dbReference>
<evidence type="ECO:0000256" key="1">
    <source>
        <dbReference type="SAM" id="MobiDB-lite"/>
    </source>
</evidence>
<evidence type="ECO:0000256" key="2">
    <source>
        <dbReference type="SAM" id="SignalP"/>
    </source>
</evidence>
<keyword evidence="4" id="KW-1185">Reference proteome</keyword>
<dbReference type="InterPro" id="IPR006311">
    <property type="entry name" value="TAT_signal"/>
</dbReference>
<dbReference type="PROSITE" id="PS51318">
    <property type="entry name" value="TAT"/>
    <property type="match status" value="1"/>
</dbReference>
<dbReference type="EMBL" id="RAWG01000007">
    <property type="protein sequence ID" value="RKH47685.1"/>
    <property type="molecule type" value="Genomic_DNA"/>
</dbReference>
<feature type="region of interest" description="Disordered" evidence="1">
    <location>
        <begin position="310"/>
        <end position="331"/>
    </location>
</feature>
<proteinExistence type="predicted"/>
<organism evidence="3 4">
    <name type="scientific">Corallococcus sicarius</name>
    <dbReference type="NCBI Taxonomy" id="2316726"/>
    <lineage>
        <taxon>Bacteria</taxon>
        <taxon>Pseudomonadati</taxon>
        <taxon>Myxococcota</taxon>
        <taxon>Myxococcia</taxon>
        <taxon>Myxococcales</taxon>
        <taxon>Cystobacterineae</taxon>
        <taxon>Myxococcaceae</taxon>
        <taxon>Corallococcus</taxon>
    </lineage>
</organism>
<protein>
    <recommendedName>
        <fullName evidence="5">M3 family oligoendopeptidase</fullName>
    </recommendedName>
</protein>
<evidence type="ECO:0000313" key="3">
    <source>
        <dbReference type="EMBL" id="RKH47685.1"/>
    </source>
</evidence>
<dbReference type="AlphaFoldDB" id="A0A3A8P2U1"/>
<dbReference type="SUPFAM" id="SSF55486">
    <property type="entry name" value="Metalloproteases ('zincins'), catalytic domain"/>
    <property type="match status" value="1"/>
</dbReference>
<evidence type="ECO:0000313" key="4">
    <source>
        <dbReference type="Proteomes" id="UP000273405"/>
    </source>
</evidence>
<feature type="signal peptide" evidence="2">
    <location>
        <begin position="1"/>
        <end position="25"/>
    </location>
</feature>
<name>A0A3A8P2U1_9BACT</name>
<comment type="caution">
    <text evidence="3">The sequence shown here is derived from an EMBL/GenBank/DDBJ whole genome shotgun (WGS) entry which is preliminary data.</text>
</comment>
<keyword evidence="2" id="KW-0732">Signal</keyword>
<dbReference type="Proteomes" id="UP000273405">
    <property type="component" value="Unassembled WGS sequence"/>
</dbReference>